<dbReference type="AlphaFoldDB" id="W9XTE6"/>
<dbReference type="GeneID" id="19162307"/>
<evidence type="ECO:0000256" key="1">
    <source>
        <dbReference type="SAM" id="MobiDB-lite"/>
    </source>
</evidence>
<feature type="region of interest" description="Disordered" evidence="1">
    <location>
        <begin position="124"/>
        <end position="278"/>
    </location>
</feature>
<dbReference type="Proteomes" id="UP000019484">
    <property type="component" value="Unassembled WGS sequence"/>
</dbReference>
<feature type="compositionally biased region" description="Polar residues" evidence="1">
    <location>
        <begin position="139"/>
        <end position="148"/>
    </location>
</feature>
<sequence length="432" mass="46937">MQAVKQQTAASSTTSQEANSTNNRAIIGAMASRQEIDEDDDKTVTPVGRSHQDLPSQASASPPATADDENIVTSSFRSLLNLPPPDLSQHPAFQPDPLNSTSDAPLMVTTSTVAEIQAWAQERRRRLEAERGDGVKNAGASTANNGQASPAAGAMTPRRGVRFASAQHPSRGEAQPSPEPRASGGFSLRSKFSRLRLDSDNARTSSSDDAAEDAPMTSPTAQPKTPVDGNKQDTLPASHGNEQKRTGLRKVTGIFKSKTDKAQPDPTSPLPDRRDYTRPREDLERYLRVTTNCRSYDYDPGQPYPRHPNTGRAWHSRNLKCTNCADSLCGVCGRTCCAYKAASEALENHKNNPLSLRAARDCLANISNLFPFGREVPTFLQCTHGGGCGKMVCPDCCGMCPNPICADIQCRKCKKDPWSECDWHEQMETHAL</sequence>
<comment type="caution">
    <text evidence="2">The sequence shown here is derived from an EMBL/GenBank/DDBJ whole genome shotgun (WGS) entry which is preliminary data.</text>
</comment>
<evidence type="ECO:0000313" key="3">
    <source>
        <dbReference type="Proteomes" id="UP000019484"/>
    </source>
</evidence>
<dbReference type="STRING" id="1182541.W9XTE6"/>
<name>W9XTE6_9EURO</name>
<feature type="compositionally biased region" description="Low complexity" evidence="1">
    <location>
        <begin position="55"/>
        <end position="64"/>
    </location>
</feature>
<organism evidence="2 3">
    <name type="scientific">Capronia coronata CBS 617.96</name>
    <dbReference type="NCBI Taxonomy" id="1182541"/>
    <lineage>
        <taxon>Eukaryota</taxon>
        <taxon>Fungi</taxon>
        <taxon>Dikarya</taxon>
        <taxon>Ascomycota</taxon>
        <taxon>Pezizomycotina</taxon>
        <taxon>Eurotiomycetes</taxon>
        <taxon>Chaetothyriomycetidae</taxon>
        <taxon>Chaetothyriales</taxon>
        <taxon>Herpotrichiellaceae</taxon>
        <taxon>Capronia</taxon>
    </lineage>
</organism>
<dbReference type="HOGENOM" id="CLU_033342_0_0_1"/>
<protein>
    <submittedName>
        <fullName evidence="2">Uncharacterized protein</fullName>
    </submittedName>
</protein>
<feature type="compositionally biased region" description="Polar residues" evidence="1">
    <location>
        <begin position="1"/>
        <end position="24"/>
    </location>
</feature>
<proteinExistence type="predicted"/>
<dbReference type="eggNOG" id="ENOG502TBBP">
    <property type="taxonomic scope" value="Eukaryota"/>
</dbReference>
<feature type="compositionally biased region" description="Basic and acidic residues" evidence="1">
    <location>
        <begin position="124"/>
        <end position="134"/>
    </location>
</feature>
<gene>
    <name evidence="2" type="ORF">A1O1_07449</name>
</gene>
<evidence type="ECO:0000313" key="2">
    <source>
        <dbReference type="EMBL" id="EXJ83822.1"/>
    </source>
</evidence>
<keyword evidence="3" id="KW-1185">Reference proteome</keyword>
<dbReference type="RefSeq" id="XP_007726508.1">
    <property type="nucleotide sequence ID" value="XM_007728318.1"/>
</dbReference>
<reference evidence="2 3" key="1">
    <citation type="submission" date="2013-03" db="EMBL/GenBank/DDBJ databases">
        <title>The Genome Sequence of Capronia coronata CBS 617.96.</title>
        <authorList>
            <consortium name="The Broad Institute Genomics Platform"/>
            <person name="Cuomo C."/>
            <person name="de Hoog S."/>
            <person name="Gorbushina A."/>
            <person name="Walker B."/>
            <person name="Young S.K."/>
            <person name="Zeng Q."/>
            <person name="Gargeya S."/>
            <person name="Fitzgerald M."/>
            <person name="Haas B."/>
            <person name="Abouelleil A."/>
            <person name="Allen A.W."/>
            <person name="Alvarado L."/>
            <person name="Arachchi H.M."/>
            <person name="Berlin A.M."/>
            <person name="Chapman S.B."/>
            <person name="Gainer-Dewar J."/>
            <person name="Goldberg J."/>
            <person name="Griggs A."/>
            <person name="Gujja S."/>
            <person name="Hansen M."/>
            <person name="Howarth C."/>
            <person name="Imamovic A."/>
            <person name="Ireland A."/>
            <person name="Larimer J."/>
            <person name="McCowan C."/>
            <person name="Murphy C."/>
            <person name="Pearson M."/>
            <person name="Poon T.W."/>
            <person name="Priest M."/>
            <person name="Roberts A."/>
            <person name="Saif S."/>
            <person name="Shea T."/>
            <person name="Sisk P."/>
            <person name="Sykes S."/>
            <person name="Wortman J."/>
            <person name="Nusbaum C."/>
            <person name="Birren B."/>
        </authorList>
    </citation>
    <scope>NUCLEOTIDE SEQUENCE [LARGE SCALE GENOMIC DNA]</scope>
    <source>
        <strain evidence="2 3">CBS 617.96</strain>
    </source>
</reference>
<dbReference type="OrthoDB" id="4146419at2759"/>
<feature type="region of interest" description="Disordered" evidence="1">
    <location>
        <begin position="1"/>
        <end position="104"/>
    </location>
</feature>
<dbReference type="EMBL" id="AMWN01000006">
    <property type="protein sequence ID" value="EXJ83822.1"/>
    <property type="molecule type" value="Genomic_DNA"/>
</dbReference>
<accession>W9XTE6</accession>